<evidence type="ECO:0000259" key="8">
    <source>
        <dbReference type="PROSITE" id="PS51100"/>
    </source>
</evidence>
<keyword evidence="3 9" id="KW-0762">Sugar transport</keyword>
<keyword evidence="5" id="KW-0598">Phosphotransferase system</keyword>
<feature type="modified residue" description="Phosphocysteine; by EIIA" evidence="7">
    <location>
        <position position="7"/>
    </location>
</feature>
<evidence type="ECO:0000313" key="9">
    <source>
        <dbReference type="EMBL" id="MBT1173379.1"/>
    </source>
</evidence>
<comment type="caution">
    <text evidence="9">The sequence shown here is derived from an EMBL/GenBank/DDBJ whole genome shotgun (WGS) entry which is preliminary data.</text>
</comment>
<dbReference type="EMBL" id="JAFEJS010000009">
    <property type="protein sequence ID" value="MBT1173379.1"/>
    <property type="molecule type" value="Genomic_DNA"/>
</dbReference>
<dbReference type="InterPro" id="IPR036095">
    <property type="entry name" value="PTS_EIIB-like_sf"/>
</dbReference>
<reference evidence="9 10" key="1">
    <citation type="journal article" date="2021" name="Environ. Microbiol.">
        <title>Genetic insights into the dark matter of the mammalian gut microbiota through targeted genome reconstruction.</title>
        <authorList>
            <person name="Lugli G.A."/>
            <person name="Alessandri G."/>
            <person name="Milani C."/>
            <person name="Viappiani A."/>
            <person name="Fontana F."/>
            <person name="Tarracchini C."/>
            <person name="Mancabelli L."/>
            <person name="Argentini C."/>
            <person name="Ruiz L."/>
            <person name="Margolles A."/>
            <person name="van Sinderen D."/>
            <person name="Turroni F."/>
            <person name="Ventura M."/>
        </authorList>
    </citation>
    <scope>NUCLEOTIDE SEQUENCE [LARGE SCALE GENOMIC DNA]</scope>
    <source>
        <strain evidence="9 10">MA2</strain>
    </source>
</reference>
<evidence type="ECO:0000256" key="1">
    <source>
        <dbReference type="ARBA" id="ARBA00022448"/>
    </source>
</evidence>
<keyword evidence="2" id="KW-0597">Phosphoprotein</keyword>
<accession>A0ABS5UQZ3</accession>
<proteinExistence type="predicted"/>
<keyword evidence="6" id="KW-0418">Kinase</keyword>
<dbReference type="InterPro" id="IPR013012">
    <property type="entry name" value="PTS_EIIB_3"/>
</dbReference>
<dbReference type="PANTHER" id="PTHR34581">
    <property type="entry name" value="PTS SYSTEM N,N'-DIACETYLCHITOBIOSE-SPECIFIC EIIB COMPONENT"/>
    <property type="match status" value="1"/>
</dbReference>
<dbReference type="PANTHER" id="PTHR34581:SF2">
    <property type="entry name" value="PTS SYSTEM N,N'-DIACETYLCHITOBIOSE-SPECIFIC EIIB COMPONENT"/>
    <property type="match status" value="1"/>
</dbReference>
<evidence type="ECO:0000256" key="7">
    <source>
        <dbReference type="PROSITE-ProRule" id="PRU00423"/>
    </source>
</evidence>
<gene>
    <name evidence="9" type="ORF">JS528_08475</name>
</gene>
<organism evidence="9 10">
    <name type="scientific">Bifidobacterium santillanense</name>
    <dbReference type="NCBI Taxonomy" id="2809028"/>
    <lineage>
        <taxon>Bacteria</taxon>
        <taxon>Bacillati</taxon>
        <taxon>Actinomycetota</taxon>
        <taxon>Actinomycetes</taxon>
        <taxon>Bifidobacteriales</taxon>
        <taxon>Bifidobacteriaceae</taxon>
        <taxon>Bifidobacterium</taxon>
    </lineage>
</organism>
<evidence type="ECO:0000256" key="5">
    <source>
        <dbReference type="ARBA" id="ARBA00022683"/>
    </source>
</evidence>
<keyword evidence="1" id="KW-0813">Transport</keyword>
<dbReference type="Gene3D" id="3.40.50.2300">
    <property type="match status" value="1"/>
</dbReference>
<evidence type="ECO:0000256" key="3">
    <source>
        <dbReference type="ARBA" id="ARBA00022597"/>
    </source>
</evidence>
<protein>
    <submittedName>
        <fullName evidence="9">PTS sugar transporter subunit IIB</fullName>
    </submittedName>
</protein>
<feature type="domain" description="PTS EIIB type-3" evidence="8">
    <location>
        <begin position="1"/>
        <end position="99"/>
    </location>
</feature>
<evidence type="ECO:0000256" key="6">
    <source>
        <dbReference type="ARBA" id="ARBA00022777"/>
    </source>
</evidence>
<dbReference type="SUPFAM" id="SSF52794">
    <property type="entry name" value="PTS system IIB component-like"/>
    <property type="match status" value="1"/>
</dbReference>
<evidence type="ECO:0000256" key="4">
    <source>
        <dbReference type="ARBA" id="ARBA00022679"/>
    </source>
</evidence>
<dbReference type="CDD" id="cd05564">
    <property type="entry name" value="PTS_IIB_chitobiose_lichenan"/>
    <property type="match status" value="1"/>
</dbReference>
<dbReference type="InterPro" id="IPR051819">
    <property type="entry name" value="PTS_sugar-specific_EIIB"/>
</dbReference>
<keyword evidence="10" id="KW-1185">Reference proteome</keyword>
<keyword evidence="4" id="KW-0808">Transferase</keyword>
<dbReference type="RefSeq" id="WP_214358633.1">
    <property type="nucleotide sequence ID" value="NZ_JAFEJS010000009.1"/>
</dbReference>
<dbReference type="Pfam" id="PF02302">
    <property type="entry name" value="PTS_IIB"/>
    <property type="match status" value="1"/>
</dbReference>
<sequence length="99" mass="10582">MKIVLCCASGMSTSMLVKKMQEAAVKKGVDVNISACPVTELDVKASDANVILLGPQVRYELANVKSNFGDRAGVDAIDPRDYGMMRGDKVLAHAIEIAK</sequence>
<dbReference type="Proteomes" id="UP000773064">
    <property type="component" value="Unassembled WGS sequence"/>
</dbReference>
<dbReference type="PROSITE" id="PS51100">
    <property type="entry name" value="PTS_EIIB_TYPE_3"/>
    <property type="match status" value="1"/>
</dbReference>
<dbReference type="InterPro" id="IPR003501">
    <property type="entry name" value="PTS_EIIB_2/3"/>
</dbReference>
<evidence type="ECO:0000313" key="10">
    <source>
        <dbReference type="Proteomes" id="UP000773064"/>
    </source>
</evidence>
<evidence type="ECO:0000256" key="2">
    <source>
        <dbReference type="ARBA" id="ARBA00022553"/>
    </source>
</evidence>
<name>A0ABS5UQZ3_9BIFI</name>